<keyword evidence="11" id="KW-0472">Membrane</keyword>
<evidence type="ECO:0000256" key="6">
    <source>
        <dbReference type="ARBA" id="ARBA00023316"/>
    </source>
</evidence>
<evidence type="ECO:0000256" key="7">
    <source>
        <dbReference type="PIRSR" id="PIRSR618044-1"/>
    </source>
</evidence>
<feature type="active site" evidence="7">
    <location>
        <position position="125"/>
    </location>
</feature>
<proteinExistence type="inferred from homology"/>
<accession>A0A2H0QVT7</accession>
<dbReference type="PANTHER" id="PTHR21581:SF6">
    <property type="entry name" value="TRAFFICKING PROTEIN PARTICLE COMPLEX SUBUNIT 12"/>
    <property type="match status" value="1"/>
</dbReference>
<evidence type="ECO:0000313" key="14">
    <source>
        <dbReference type="Proteomes" id="UP000231333"/>
    </source>
</evidence>
<evidence type="ECO:0000256" key="4">
    <source>
        <dbReference type="ARBA" id="ARBA00022960"/>
    </source>
</evidence>
<dbReference type="Pfam" id="PF00768">
    <property type="entry name" value="Peptidase_S11"/>
    <property type="match status" value="1"/>
</dbReference>
<dbReference type="PANTHER" id="PTHR21581">
    <property type="entry name" value="D-ALANYL-D-ALANINE CARBOXYPEPTIDASE"/>
    <property type="match status" value="1"/>
</dbReference>
<dbReference type="PRINTS" id="PR00725">
    <property type="entry name" value="DADACBPTASE1"/>
</dbReference>
<dbReference type="EMBL" id="PCXL01000011">
    <property type="protein sequence ID" value="PIR38393.1"/>
    <property type="molecule type" value="Genomic_DNA"/>
</dbReference>
<organism evidence="13 14">
    <name type="scientific">Candidatus Zambryskibacteria bacterium CG10_big_fil_rev_8_21_14_0_10_42_12</name>
    <dbReference type="NCBI Taxonomy" id="1975115"/>
    <lineage>
        <taxon>Bacteria</taxon>
        <taxon>Candidatus Zambryskiibacteriota</taxon>
    </lineage>
</organism>
<feature type="domain" description="Peptidase S11 D-alanyl-D-alanine carboxypeptidase A N-terminal" evidence="12">
    <location>
        <begin position="92"/>
        <end position="327"/>
    </location>
</feature>
<keyword evidence="5" id="KW-0573">Peptidoglycan synthesis</keyword>
<protein>
    <recommendedName>
        <fullName evidence="12">Peptidase S11 D-alanyl-D-alanine carboxypeptidase A N-terminal domain-containing protein</fullName>
    </recommendedName>
</protein>
<evidence type="ECO:0000256" key="1">
    <source>
        <dbReference type="ARBA" id="ARBA00007164"/>
    </source>
</evidence>
<dbReference type="InterPro" id="IPR012338">
    <property type="entry name" value="Beta-lactam/transpept-like"/>
</dbReference>
<dbReference type="GO" id="GO:0071555">
    <property type="term" value="P:cell wall organization"/>
    <property type="evidence" value="ECO:0007669"/>
    <property type="project" value="UniProtKB-KW"/>
</dbReference>
<feature type="active site" description="Acyl-ester intermediate" evidence="7">
    <location>
        <position position="122"/>
    </location>
</feature>
<evidence type="ECO:0000256" key="5">
    <source>
        <dbReference type="ARBA" id="ARBA00022984"/>
    </source>
</evidence>
<evidence type="ECO:0000256" key="10">
    <source>
        <dbReference type="SAM" id="MobiDB-lite"/>
    </source>
</evidence>
<dbReference type="GO" id="GO:0008360">
    <property type="term" value="P:regulation of cell shape"/>
    <property type="evidence" value="ECO:0007669"/>
    <property type="project" value="UniProtKB-KW"/>
</dbReference>
<feature type="region of interest" description="Disordered" evidence="10">
    <location>
        <begin position="1"/>
        <end position="40"/>
    </location>
</feature>
<sequence length="351" mass="37811">MDTEKQKIESELESGEIQASEQVLSSPISNTQPEPRILPPKPQSKFIPAIIFISLLGMIIIFGVLIFDQKPIEPVKAEEHAPVVVNPFDSVQIEGASGVVIDLRTKEILYAKNASSTLPLASVTKLMSAYTALSYAPDILSISISPEDIQLLGDQGLIVGETWRLDDLLDFSLVTSSNDGMRAIARAVGEVENSSFIEEENRAHFIGLMNKTANELGLTSMSFKNETGLDEITGGTGGVGSAYDVAQLLGLIAQKYPDALTRTRNNEFSVTSLSGFIHVGRNTNLSAAAIPGLMGSKTGFTDLAGGNLAIVFNRSLNYPIAVVVLGSSVEGRFRDVNTLVNATYDYFQLKH</sequence>
<feature type="compositionally biased region" description="Polar residues" evidence="10">
    <location>
        <begin position="17"/>
        <end position="33"/>
    </location>
</feature>
<evidence type="ECO:0000256" key="11">
    <source>
        <dbReference type="SAM" id="Phobius"/>
    </source>
</evidence>
<evidence type="ECO:0000256" key="2">
    <source>
        <dbReference type="ARBA" id="ARBA00022729"/>
    </source>
</evidence>
<comment type="caution">
    <text evidence="13">The sequence shown here is derived from an EMBL/GenBank/DDBJ whole genome shotgun (WGS) entry which is preliminary data.</text>
</comment>
<dbReference type="Gene3D" id="3.40.710.10">
    <property type="entry name" value="DD-peptidase/beta-lactamase superfamily"/>
    <property type="match status" value="1"/>
</dbReference>
<keyword evidence="11" id="KW-1133">Transmembrane helix</keyword>
<evidence type="ECO:0000256" key="3">
    <source>
        <dbReference type="ARBA" id="ARBA00022801"/>
    </source>
</evidence>
<dbReference type="GO" id="GO:0009002">
    <property type="term" value="F:serine-type D-Ala-D-Ala carboxypeptidase activity"/>
    <property type="evidence" value="ECO:0007669"/>
    <property type="project" value="InterPro"/>
</dbReference>
<dbReference type="GO" id="GO:0006508">
    <property type="term" value="P:proteolysis"/>
    <property type="evidence" value="ECO:0007669"/>
    <property type="project" value="InterPro"/>
</dbReference>
<gene>
    <name evidence="13" type="ORF">COV34_02185</name>
</gene>
<dbReference type="SUPFAM" id="SSF56601">
    <property type="entry name" value="beta-lactamase/transpeptidase-like"/>
    <property type="match status" value="1"/>
</dbReference>
<evidence type="ECO:0000256" key="9">
    <source>
        <dbReference type="RuleBase" id="RU004016"/>
    </source>
</evidence>
<keyword evidence="2" id="KW-0732">Signal</keyword>
<evidence type="ECO:0000259" key="12">
    <source>
        <dbReference type="Pfam" id="PF00768"/>
    </source>
</evidence>
<dbReference type="InterPro" id="IPR001967">
    <property type="entry name" value="Peptidase_S11_N"/>
</dbReference>
<feature type="binding site" evidence="8">
    <location>
        <position position="297"/>
    </location>
    <ligand>
        <name>substrate</name>
    </ligand>
</feature>
<keyword evidence="11" id="KW-0812">Transmembrane</keyword>
<reference evidence="13 14" key="1">
    <citation type="submission" date="2017-09" db="EMBL/GenBank/DDBJ databases">
        <title>Depth-based differentiation of microbial function through sediment-hosted aquifers and enrichment of novel symbionts in the deep terrestrial subsurface.</title>
        <authorList>
            <person name="Probst A.J."/>
            <person name="Ladd B."/>
            <person name="Jarett J.K."/>
            <person name="Geller-Mcgrath D.E."/>
            <person name="Sieber C.M."/>
            <person name="Emerson J.B."/>
            <person name="Anantharaman K."/>
            <person name="Thomas B.C."/>
            <person name="Malmstrom R."/>
            <person name="Stieglmeier M."/>
            <person name="Klingl A."/>
            <person name="Woyke T."/>
            <person name="Ryan C.M."/>
            <person name="Banfield J.F."/>
        </authorList>
    </citation>
    <scope>NUCLEOTIDE SEQUENCE [LARGE SCALE GENOMIC DNA]</scope>
    <source>
        <strain evidence="13">CG10_big_fil_rev_8_21_14_0_10_42_12</strain>
    </source>
</reference>
<keyword evidence="6" id="KW-0961">Cell wall biogenesis/degradation</keyword>
<dbReference type="InterPro" id="IPR018044">
    <property type="entry name" value="Peptidase_S11"/>
</dbReference>
<name>A0A2H0QVT7_9BACT</name>
<dbReference type="Proteomes" id="UP000231333">
    <property type="component" value="Unassembled WGS sequence"/>
</dbReference>
<feature type="transmembrane region" description="Helical" evidence="11">
    <location>
        <begin position="46"/>
        <end position="67"/>
    </location>
</feature>
<dbReference type="GO" id="GO:0009252">
    <property type="term" value="P:peptidoglycan biosynthetic process"/>
    <property type="evidence" value="ECO:0007669"/>
    <property type="project" value="UniProtKB-KW"/>
</dbReference>
<keyword evidence="3" id="KW-0378">Hydrolase</keyword>
<feature type="compositionally biased region" description="Basic and acidic residues" evidence="10">
    <location>
        <begin position="1"/>
        <end position="10"/>
    </location>
</feature>
<evidence type="ECO:0000313" key="13">
    <source>
        <dbReference type="EMBL" id="PIR38393.1"/>
    </source>
</evidence>
<keyword evidence="4" id="KW-0133">Cell shape</keyword>
<feature type="active site" evidence="7">
    <location>
        <position position="176"/>
    </location>
</feature>
<evidence type="ECO:0000256" key="8">
    <source>
        <dbReference type="PIRSR" id="PIRSR618044-2"/>
    </source>
</evidence>
<dbReference type="AlphaFoldDB" id="A0A2H0QVT7"/>
<comment type="similarity">
    <text evidence="1 9">Belongs to the peptidase S11 family.</text>
</comment>